<organism evidence="1 2">
    <name type="scientific">Cyclospora cayetanensis</name>
    <dbReference type="NCBI Taxonomy" id="88456"/>
    <lineage>
        <taxon>Eukaryota</taxon>
        <taxon>Sar</taxon>
        <taxon>Alveolata</taxon>
        <taxon>Apicomplexa</taxon>
        <taxon>Conoidasida</taxon>
        <taxon>Coccidia</taxon>
        <taxon>Eucoccidiorida</taxon>
        <taxon>Eimeriorina</taxon>
        <taxon>Eimeriidae</taxon>
        <taxon>Cyclospora</taxon>
    </lineage>
</organism>
<dbReference type="OrthoDB" id="364773at2759"/>
<accession>A0A6P5WDB1</accession>
<dbReference type="AlphaFoldDB" id="A0A6P5WDB1"/>
<dbReference type="RefSeq" id="XP_022587973.2">
    <property type="nucleotide sequence ID" value="XM_022732689.2"/>
</dbReference>
<gene>
    <name evidence="2" type="primary">LOC34619397</name>
</gene>
<sequence>MFFLSPCLRGWRQRGWRWEAMQRGRHRWVHIDYPPRKRSTVKKLHESHDKLIFVCQGYRDRLLSEKLPPELQKRLQELKDSPVPLYDRRLPWSQDLQKAIQRTAVPCVAFATGRTHHLLEAFTMEEVFALEKLVPEILQGFAELNKRLPEDAKDAAKTRHRPLDLK</sequence>
<reference evidence="2" key="1">
    <citation type="submission" date="2025-08" db="UniProtKB">
        <authorList>
            <consortium name="RefSeq"/>
        </authorList>
    </citation>
    <scope>IDENTIFICATION</scope>
</reference>
<evidence type="ECO:0000313" key="1">
    <source>
        <dbReference type="Proteomes" id="UP000515125"/>
    </source>
</evidence>
<keyword evidence="1" id="KW-1185">Reference proteome</keyword>
<dbReference type="Proteomes" id="UP000515125">
    <property type="component" value="Unplaced"/>
</dbReference>
<name>A0A6P5WDB1_9EIME</name>
<evidence type="ECO:0000313" key="2">
    <source>
        <dbReference type="RefSeq" id="XP_022587973.2"/>
    </source>
</evidence>
<protein>
    <submittedName>
        <fullName evidence="2">Uncharacterized protein LOC34619397</fullName>
    </submittedName>
</protein>
<proteinExistence type="predicted"/>
<dbReference type="GeneID" id="34619397"/>